<gene>
    <name evidence="2" type="ORF">I5Q09_22655</name>
</gene>
<comment type="caution">
    <text evidence="2">The sequence shown here is derived from an EMBL/GenBank/DDBJ whole genome shotgun (WGS) entry which is preliminary data.</text>
</comment>
<name>A0ABS0MXP9_PSELU</name>
<keyword evidence="1" id="KW-0472">Membrane</keyword>
<proteinExistence type="predicted"/>
<evidence type="ECO:0000313" key="3">
    <source>
        <dbReference type="Proteomes" id="UP000638986"/>
    </source>
</evidence>
<keyword evidence="1" id="KW-1133">Transmembrane helix</keyword>
<sequence length="98" mass="10328">MLYQELRTLRAKWAAGDATAEEVARCLELERRAEVRGNLCFVLGFAAVLAIALGLIGLVVSNVYPSEGSLVTWHSAGLTGGLLGLIAGTYVVIKGAQP</sequence>
<dbReference type="Proteomes" id="UP000638986">
    <property type="component" value="Unassembled WGS sequence"/>
</dbReference>
<evidence type="ECO:0000313" key="2">
    <source>
        <dbReference type="EMBL" id="MBH3441486.1"/>
    </source>
</evidence>
<protein>
    <submittedName>
        <fullName evidence="2">Uncharacterized protein</fullName>
    </submittedName>
</protein>
<keyword evidence="1" id="KW-0812">Transmembrane</keyword>
<accession>A0ABS0MXP9</accession>
<organism evidence="2 3">
    <name type="scientific">Pseudomonas luteola</name>
    <dbReference type="NCBI Taxonomy" id="47886"/>
    <lineage>
        <taxon>Bacteria</taxon>
        <taxon>Pseudomonadati</taxon>
        <taxon>Pseudomonadota</taxon>
        <taxon>Gammaproteobacteria</taxon>
        <taxon>Pseudomonadales</taxon>
        <taxon>Pseudomonadaceae</taxon>
        <taxon>Pseudomonas</taxon>
    </lineage>
</organism>
<dbReference type="EMBL" id="JADTXM010000021">
    <property type="protein sequence ID" value="MBH3441486.1"/>
    <property type="molecule type" value="Genomic_DNA"/>
</dbReference>
<feature type="transmembrane region" description="Helical" evidence="1">
    <location>
        <begin position="72"/>
        <end position="93"/>
    </location>
</feature>
<evidence type="ECO:0000256" key="1">
    <source>
        <dbReference type="SAM" id="Phobius"/>
    </source>
</evidence>
<dbReference type="RefSeq" id="WP_019364386.1">
    <property type="nucleotide sequence ID" value="NZ_JAAMQY010000011.1"/>
</dbReference>
<feature type="transmembrane region" description="Helical" evidence="1">
    <location>
        <begin position="39"/>
        <end position="60"/>
    </location>
</feature>
<reference evidence="2 3" key="1">
    <citation type="submission" date="2020-11" db="EMBL/GenBank/DDBJ databases">
        <title>Enhanced detection system for hospital associated transmission using whole genome sequencing surveillance.</title>
        <authorList>
            <person name="Harrison L.H."/>
            <person name="Van Tyne D."/>
            <person name="Marsh J.W."/>
            <person name="Griffith M.P."/>
            <person name="Snyder D.J."/>
            <person name="Cooper V.S."/>
            <person name="Mustapha M."/>
        </authorList>
    </citation>
    <scope>NUCLEOTIDE SEQUENCE [LARGE SCALE GENOMIC DNA]</scope>
    <source>
        <strain evidence="2 3">PSB00013</strain>
    </source>
</reference>